<dbReference type="RefSeq" id="WP_015440850.1">
    <property type="nucleotide sequence ID" value="NC_020520.1"/>
</dbReference>
<organism evidence="1 2">
    <name type="scientific">Ilumatobacter coccineus (strain NBRC 103263 / KCTC 29153 / YM16-304)</name>
    <dbReference type="NCBI Taxonomy" id="1313172"/>
    <lineage>
        <taxon>Bacteria</taxon>
        <taxon>Bacillati</taxon>
        <taxon>Actinomycetota</taxon>
        <taxon>Acidimicrobiia</taxon>
        <taxon>Acidimicrobiales</taxon>
        <taxon>Ilumatobacteraceae</taxon>
        <taxon>Ilumatobacter</taxon>
    </lineage>
</organism>
<evidence type="ECO:0000313" key="2">
    <source>
        <dbReference type="Proteomes" id="UP000011863"/>
    </source>
</evidence>
<name>A0A6C7E529_ILUCY</name>
<evidence type="ECO:0000313" key="1">
    <source>
        <dbReference type="EMBL" id="BAN01603.1"/>
    </source>
</evidence>
<accession>A0A6C7E529</accession>
<dbReference type="EMBL" id="AP012057">
    <property type="protein sequence ID" value="BAN01603.1"/>
    <property type="molecule type" value="Genomic_DNA"/>
</dbReference>
<dbReference type="Proteomes" id="UP000011863">
    <property type="component" value="Chromosome"/>
</dbReference>
<dbReference type="KEGG" id="aym:YM304_12890"/>
<dbReference type="AlphaFoldDB" id="A0A6C7E529"/>
<proteinExistence type="predicted"/>
<protein>
    <recommendedName>
        <fullName evidence="3">DoxX family protein</fullName>
    </recommendedName>
</protein>
<keyword evidence="2" id="KW-1185">Reference proteome</keyword>
<sequence>MARRSTLAAAAFFTGAGTMHFVRPDFFESVVPDWFPDKKLANLGSGAVEVVLGVGLLSPRTRKLSALGLIALLIGVFPANVDSALNDVQIKPGDDGRMTRSVGTAAGPARIANWVRLPLQLPLIWWMWRVAKTADPRSGSKVSNDSTA</sequence>
<gene>
    <name evidence="1" type="ORF">YM304_12890</name>
</gene>
<evidence type="ECO:0008006" key="3">
    <source>
        <dbReference type="Google" id="ProtNLM"/>
    </source>
</evidence>
<dbReference type="PANTHER" id="PTHR36974:SF1">
    <property type="entry name" value="DOXX FAMILY MEMBRANE PROTEIN"/>
    <property type="match status" value="1"/>
</dbReference>
<dbReference type="PANTHER" id="PTHR36974">
    <property type="entry name" value="MEMBRANE PROTEIN-RELATED"/>
    <property type="match status" value="1"/>
</dbReference>
<reference evidence="1 2" key="1">
    <citation type="journal article" date="2013" name="Int. J. Syst. Evol. Microbiol.">
        <title>Ilumatobacter nonamiense sp. nov. and Ilumatobacter coccineum sp. nov., isolated from seashore sand.</title>
        <authorList>
            <person name="Matsumoto A."/>
            <person name="Kasai H."/>
            <person name="Matsuo Y."/>
            <person name="Shizuri Y."/>
            <person name="Ichikawa N."/>
            <person name="Fujita N."/>
            <person name="Omura S."/>
            <person name="Takahashi Y."/>
        </authorList>
    </citation>
    <scope>NUCLEOTIDE SEQUENCE [LARGE SCALE GENOMIC DNA]</scope>
    <source>
        <strain evidence="2">NBRC 103263 / KCTC 29153 / YM16-304</strain>
    </source>
</reference>